<dbReference type="GO" id="GO:0005789">
    <property type="term" value="C:endoplasmic reticulum membrane"/>
    <property type="evidence" value="ECO:0000318"/>
    <property type="project" value="GO_Central"/>
</dbReference>
<dbReference type="SUPFAM" id="SSF81901">
    <property type="entry name" value="HCP-like"/>
    <property type="match status" value="3"/>
</dbReference>
<protein>
    <submittedName>
        <fullName evidence="2">Uncharacterized protein</fullName>
    </submittedName>
</protein>
<organism evidence="2 3">
    <name type="scientific">Trichoplax adhaerens</name>
    <name type="common">Trichoplax reptans</name>
    <dbReference type="NCBI Taxonomy" id="10228"/>
    <lineage>
        <taxon>Eukaryota</taxon>
        <taxon>Metazoa</taxon>
        <taxon>Placozoa</taxon>
        <taxon>Uniplacotomia</taxon>
        <taxon>Trichoplacea</taxon>
        <taxon>Trichoplacidae</taxon>
        <taxon>Trichoplax</taxon>
    </lineage>
</organism>
<dbReference type="Pfam" id="PF08238">
    <property type="entry name" value="Sel1"/>
    <property type="match status" value="5"/>
</dbReference>
<dbReference type="Gene3D" id="1.25.40.10">
    <property type="entry name" value="Tetratricopeptide repeat domain"/>
    <property type="match status" value="2"/>
</dbReference>
<dbReference type="RefSeq" id="XP_002113875.1">
    <property type="nucleotide sequence ID" value="XM_002113839.1"/>
</dbReference>
<dbReference type="CTD" id="6754714"/>
<dbReference type="PhylomeDB" id="B3S0A2"/>
<dbReference type="HOGENOM" id="CLU_024354_0_0_1"/>
<proteinExistence type="predicted"/>
<name>B3S0A2_TRIAD</name>
<dbReference type="GeneID" id="6754714"/>
<keyword evidence="1" id="KW-1133">Transmembrane helix</keyword>
<reference evidence="2 3" key="1">
    <citation type="journal article" date="2008" name="Nature">
        <title>The Trichoplax genome and the nature of placozoans.</title>
        <authorList>
            <person name="Srivastava M."/>
            <person name="Begovic E."/>
            <person name="Chapman J."/>
            <person name="Putnam N.H."/>
            <person name="Hellsten U."/>
            <person name="Kawashima T."/>
            <person name="Kuo A."/>
            <person name="Mitros T."/>
            <person name="Salamov A."/>
            <person name="Carpenter M.L."/>
            <person name="Signorovitch A.Y."/>
            <person name="Moreno M.A."/>
            <person name="Kamm K."/>
            <person name="Grimwood J."/>
            <person name="Schmutz J."/>
            <person name="Shapiro H."/>
            <person name="Grigoriev I.V."/>
            <person name="Buss L.W."/>
            <person name="Schierwater B."/>
            <person name="Dellaporta S.L."/>
            <person name="Rokhsar D.S."/>
        </authorList>
    </citation>
    <scope>NUCLEOTIDE SEQUENCE [LARGE SCALE GENOMIC DNA]</scope>
    <source>
        <strain evidence="2 3">Grell-BS-1999</strain>
    </source>
</reference>
<dbReference type="AlphaFoldDB" id="B3S0A2"/>
<accession>B3S0A2</accession>
<evidence type="ECO:0000313" key="2">
    <source>
        <dbReference type="EMBL" id="EDV24349.1"/>
    </source>
</evidence>
<evidence type="ECO:0000313" key="3">
    <source>
        <dbReference type="Proteomes" id="UP000009022"/>
    </source>
</evidence>
<dbReference type="SMART" id="SM00671">
    <property type="entry name" value="SEL1"/>
    <property type="match status" value="5"/>
</dbReference>
<keyword evidence="1" id="KW-0812">Transmembrane</keyword>
<keyword evidence="1" id="KW-0472">Membrane</keyword>
<dbReference type="OrthoDB" id="272077at2759"/>
<gene>
    <name evidence="2" type="ORF">TRIADDRAFT_57740</name>
</gene>
<dbReference type="GO" id="GO:0036503">
    <property type="term" value="P:ERAD pathway"/>
    <property type="evidence" value="ECO:0000318"/>
    <property type="project" value="GO_Central"/>
</dbReference>
<evidence type="ECO:0000256" key="1">
    <source>
        <dbReference type="SAM" id="Phobius"/>
    </source>
</evidence>
<dbReference type="PANTHER" id="PTHR43628">
    <property type="entry name" value="ACTIVATOR OF C KINASE PROTEIN 1-RELATED"/>
    <property type="match status" value="1"/>
</dbReference>
<dbReference type="Proteomes" id="UP000009022">
    <property type="component" value="Unassembled WGS sequence"/>
</dbReference>
<dbReference type="PANTHER" id="PTHR43628:SF1">
    <property type="entry name" value="CHITIN SYNTHASE REGULATORY FACTOR 2-RELATED"/>
    <property type="match status" value="1"/>
</dbReference>
<dbReference type="InterPro" id="IPR052945">
    <property type="entry name" value="Mitotic_Regulator"/>
</dbReference>
<dbReference type="InterPro" id="IPR011990">
    <property type="entry name" value="TPR-like_helical_dom_sf"/>
</dbReference>
<feature type="transmembrane region" description="Helical" evidence="1">
    <location>
        <begin position="276"/>
        <end position="297"/>
    </location>
</feature>
<dbReference type="InParanoid" id="B3S0A2"/>
<dbReference type="EMBL" id="DS985246">
    <property type="protein sequence ID" value="EDV24349.1"/>
    <property type="molecule type" value="Genomic_DNA"/>
</dbReference>
<sequence length="518" mass="60408">MSKNKKSNVDQLLAEMLANHADKSYRNLVKEVMKKHIKLTEEGNSPHSHYELGRIYHLGKDGIHQNLEKAYEHYQIASDHGHPVAPYYLCQMIGSHEERRDADKIRFISQSHHLIDIKVRLLIKAAACGAYCKAEQKYSYYLASSKLWQDGINRYKNWLEEQIRSEEDQAKLGRWNHYLGFIAYKKGTVSGLTESRQYYLQAYRYFSQGGKFGCAASYYYLGYWLYRLKIGYDGHDYKEKAEKYLYKAAQHGHIMSKLLIIKDYRHNYSTELIVDYLTASSSFGFSIVMYYLAILYFRGVTDIILRNYPLALDYLKFALVNSDIETFPFPTSCMYYSLGLMYHYGLGIHHHYNQASYYYYLALQKNNDAYSHYAAWQIGKLIQKRRLSSCDDIQVAIGCYRRARLINQFYGYGCYRLAKLILKSPQTLSLTEDISSTYYFKLAMKCSSLSPYYKGLMYEYGLGVNVDLTQARTFYTSAIEKDGLFCDIYTAHLADKARQKMDLIQIGITYRGILALSY</sequence>
<keyword evidence="3" id="KW-1185">Reference proteome</keyword>
<dbReference type="InterPro" id="IPR006597">
    <property type="entry name" value="Sel1-like"/>
</dbReference>
<dbReference type="KEGG" id="tad:TRIADDRAFT_57740"/>